<evidence type="ECO:0000313" key="3">
    <source>
        <dbReference type="EMBL" id="AAS03530.1"/>
    </source>
</evidence>
<dbReference type="InterPro" id="IPR002810">
    <property type="entry name" value="NfeD-like_C"/>
</dbReference>
<feature type="domain" description="NfeD-like C-terminal" evidence="2">
    <location>
        <begin position="87"/>
        <end position="142"/>
    </location>
</feature>
<keyword evidence="4" id="KW-1185">Reference proteome</keyword>
<name>Q740X9_MYCPA</name>
<dbReference type="Gene3D" id="2.40.50.140">
    <property type="entry name" value="Nucleic acid-binding proteins"/>
    <property type="match status" value="1"/>
</dbReference>
<dbReference type="eggNOG" id="COG1585">
    <property type="taxonomic scope" value="Bacteria"/>
</dbReference>
<evidence type="ECO:0000256" key="1">
    <source>
        <dbReference type="SAM" id="MobiDB-lite"/>
    </source>
</evidence>
<dbReference type="Pfam" id="PF01957">
    <property type="entry name" value="NfeD"/>
    <property type="match status" value="1"/>
</dbReference>
<dbReference type="HOGENOM" id="CLU_1765961_0_0_11"/>
<reference evidence="3 4" key="1">
    <citation type="journal article" date="2005" name="Proc. Natl. Acad. Sci. U.S.A.">
        <title>The complete genome sequence of Mycobacterium avium subspecies paratuberculosis.</title>
        <authorList>
            <person name="Li L."/>
            <person name="Bannantine J.P."/>
            <person name="Zhang Q."/>
            <person name="Amonsin A."/>
            <person name="May B.J."/>
            <person name="Alt D."/>
            <person name="Banerji N."/>
            <person name="Kanjilal S."/>
            <person name="Kapur V."/>
        </authorList>
    </citation>
    <scope>NUCLEOTIDE SEQUENCE [LARGE SCALE GENOMIC DNA]</scope>
    <source>
        <strain evidence="4">ATCC BAA-968 / K-10</strain>
    </source>
</reference>
<sequence>MPHARRGALANIRAGAGRCGGPHRPSVPGDARRGRAGRGADQLADRFPGVAERAVFLVVSVLLLVVVRPPLRRRLTPAAVPQLGIVALEGKTALVLERVARDRGQVKLDGQVWTARPLDENDVYEPGEPVTVMQIDGATAVVFKSSL</sequence>
<dbReference type="EMBL" id="AE016958">
    <property type="protein sequence ID" value="AAS03530.1"/>
    <property type="molecule type" value="Genomic_DNA"/>
</dbReference>
<evidence type="ECO:0000313" key="4">
    <source>
        <dbReference type="Proteomes" id="UP000000580"/>
    </source>
</evidence>
<dbReference type="InterPro" id="IPR012340">
    <property type="entry name" value="NA-bd_OB-fold"/>
</dbReference>
<protein>
    <recommendedName>
        <fullName evidence="2">NfeD-like C-terminal domain-containing protein</fullName>
    </recommendedName>
</protein>
<accession>Q740X9</accession>
<feature type="region of interest" description="Disordered" evidence="1">
    <location>
        <begin position="14"/>
        <end position="37"/>
    </location>
</feature>
<dbReference type="PATRIC" id="fig|262316.17.peg.1277"/>
<dbReference type="STRING" id="262316.MAP_1213"/>
<organism evidence="3 4">
    <name type="scientific">Mycolicibacterium paratuberculosis (strain ATCC BAA-968 / K-10)</name>
    <name type="common">Mycobacterium paratuberculosis</name>
    <dbReference type="NCBI Taxonomy" id="262316"/>
    <lineage>
        <taxon>Bacteria</taxon>
        <taxon>Bacillati</taxon>
        <taxon>Actinomycetota</taxon>
        <taxon>Actinomycetes</taxon>
        <taxon>Mycobacteriales</taxon>
        <taxon>Mycobacteriaceae</taxon>
        <taxon>Mycobacterium</taxon>
        <taxon>Mycobacterium avium complex (MAC)</taxon>
    </lineage>
</organism>
<dbReference type="SUPFAM" id="SSF141322">
    <property type="entry name" value="NfeD domain-like"/>
    <property type="match status" value="1"/>
</dbReference>
<dbReference type="AlphaFoldDB" id="Q740X9"/>
<dbReference type="KEGG" id="mpa:MAP_1213"/>
<proteinExistence type="predicted"/>
<gene>
    <name evidence="3" type="ordered locus">MAP_1213</name>
</gene>
<evidence type="ECO:0000259" key="2">
    <source>
        <dbReference type="Pfam" id="PF01957"/>
    </source>
</evidence>
<dbReference type="Proteomes" id="UP000000580">
    <property type="component" value="Chromosome"/>
</dbReference>